<sequence length="394" mass="42985">MLSKSTRQSPHRRRASATAARFATRARGAPVSAFPLADALRAKPSTGSSGSCALSLALSSPPPPNPRPDMVADEEKDGLSNDHSILPQWNSDQLFAEPAGSVKDRMITAACILLNTFATVAMVFLSKRTFSDPQMHDAQVLFTIWHFTCTAIVLWISTRAPFRAFKPVRVPLRGVLPICVMFTAYVILGNLSLTYNSIGFYQLAKVMTTPCVVLVTFVIFRTTVTAYRILAILGICAGVIMTNGGSAQSNPFGAVIAVMAVTVTAFYQIWIGKKIDDLDVTPQQLLMNQAPISAFLLLFIVPLMDKIPDFRTIPSEVYWSLLASGMMASVLNLSQFLIISRTSALTFNVVGNLKTILILSFGWYAEGRIPTQQETFGVLLAVGGGWLYGHLKRK</sequence>
<feature type="transmembrane region" description="Helical" evidence="9">
    <location>
        <begin position="138"/>
        <end position="158"/>
    </location>
</feature>
<keyword evidence="7 9" id="KW-0472">Membrane</keyword>
<evidence type="ECO:0000256" key="4">
    <source>
        <dbReference type="ARBA" id="ARBA00011182"/>
    </source>
</evidence>
<comment type="caution">
    <text evidence="11">The sequence shown here is derived from an EMBL/GenBank/DDBJ whole genome shotgun (WGS) entry which is preliminary data.</text>
</comment>
<evidence type="ECO:0000256" key="8">
    <source>
        <dbReference type="SAM" id="MobiDB-lite"/>
    </source>
</evidence>
<evidence type="ECO:0000313" key="12">
    <source>
        <dbReference type="Proteomes" id="UP001365128"/>
    </source>
</evidence>
<evidence type="ECO:0000256" key="9">
    <source>
        <dbReference type="SAM" id="Phobius"/>
    </source>
</evidence>
<dbReference type="InterPro" id="IPR050186">
    <property type="entry name" value="TPT_transporter"/>
</dbReference>
<feature type="transmembrane region" description="Helical" evidence="9">
    <location>
        <begin position="227"/>
        <end position="246"/>
    </location>
</feature>
<evidence type="ECO:0000259" key="10">
    <source>
        <dbReference type="Pfam" id="PF03151"/>
    </source>
</evidence>
<feature type="transmembrane region" description="Helical" evidence="9">
    <location>
        <begin position="375"/>
        <end position="391"/>
    </location>
</feature>
<organism evidence="11 12">
    <name type="scientific">Phyllosticta citricarpa</name>
    <dbReference type="NCBI Taxonomy" id="55181"/>
    <lineage>
        <taxon>Eukaryota</taxon>
        <taxon>Fungi</taxon>
        <taxon>Dikarya</taxon>
        <taxon>Ascomycota</taxon>
        <taxon>Pezizomycotina</taxon>
        <taxon>Dothideomycetes</taxon>
        <taxon>Dothideomycetes incertae sedis</taxon>
        <taxon>Botryosphaeriales</taxon>
        <taxon>Phyllostictaceae</taxon>
        <taxon>Phyllosticta</taxon>
    </lineage>
</organism>
<feature type="compositionally biased region" description="Low complexity" evidence="8">
    <location>
        <begin position="16"/>
        <end position="27"/>
    </location>
</feature>
<evidence type="ECO:0000313" key="11">
    <source>
        <dbReference type="EMBL" id="KAK7550054.1"/>
    </source>
</evidence>
<feature type="region of interest" description="Disordered" evidence="8">
    <location>
        <begin position="42"/>
        <end position="78"/>
    </location>
</feature>
<reference evidence="11 12" key="1">
    <citation type="submission" date="2024-04" db="EMBL/GenBank/DDBJ databases">
        <title>Phyllosticta paracitricarpa is synonymous to the EU quarantine fungus P. citricarpa based on phylogenomic analyses.</title>
        <authorList>
            <consortium name="Lawrence Berkeley National Laboratory"/>
            <person name="Van Ingen-Buijs V.A."/>
            <person name="Van Westerhoven A.C."/>
            <person name="Haridas S."/>
            <person name="Skiadas P."/>
            <person name="Martin F."/>
            <person name="Groenewald J.Z."/>
            <person name="Crous P.W."/>
            <person name="Seidl M.F."/>
        </authorList>
    </citation>
    <scope>NUCLEOTIDE SEQUENCE [LARGE SCALE GENOMIC DNA]</scope>
    <source>
        <strain evidence="11 12">CBS 122670</strain>
    </source>
</reference>
<dbReference type="InterPro" id="IPR037185">
    <property type="entry name" value="EmrE-like"/>
</dbReference>
<evidence type="ECO:0000256" key="6">
    <source>
        <dbReference type="ARBA" id="ARBA00022989"/>
    </source>
</evidence>
<dbReference type="Proteomes" id="UP001365128">
    <property type="component" value="Unassembled WGS sequence"/>
</dbReference>
<comment type="subcellular location">
    <subcellularLocation>
        <location evidence="2">Endoplasmic reticulum membrane</location>
        <topology evidence="2">Multi-pass membrane protein</topology>
    </subcellularLocation>
</comment>
<dbReference type="Pfam" id="PF03151">
    <property type="entry name" value="TPT"/>
    <property type="match status" value="1"/>
</dbReference>
<feature type="transmembrane region" description="Helical" evidence="9">
    <location>
        <begin position="345"/>
        <end position="363"/>
    </location>
</feature>
<comment type="similarity">
    <text evidence="3">Belongs to the TPT transporter family. SLC35D subfamily.</text>
</comment>
<evidence type="ECO:0000256" key="1">
    <source>
        <dbReference type="ARBA" id="ARBA00003420"/>
    </source>
</evidence>
<evidence type="ECO:0000256" key="3">
    <source>
        <dbReference type="ARBA" id="ARBA00010425"/>
    </source>
</evidence>
<evidence type="ECO:0000256" key="2">
    <source>
        <dbReference type="ARBA" id="ARBA00004477"/>
    </source>
</evidence>
<feature type="transmembrane region" description="Helical" evidence="9">
    <location>
        <begin position="285"/>
        <end position="305"/>
    </location>
</feature>
<protein>
    <submittedName>
        <fullName evidence="11">Triose-phosphate transporter family-domain-containing protein</fullName>
    </submittedName>
</protein>
<feature type="transmembrane region" description="Helical" evidence="9">
    <location>
        <begin position="170"/>
        <end position="188"/>
    </location>
</feature>
<feature type="transmembrane region" description="Helical" evidence="9">
    <location>
        <begin position="317"/>
        <end position="338"/>
    </location>
</feature>
<comment type="function">
    <text evidence="1">Involved in the import of GDP-mannose from the cytoplasm into the Golgi lumen.</text>
</comment>
<feature type="compositionally biased region" description="Low complexity" evidence="8">
    <location>
        <begin position="44"/>
        <end position="59"/>
    </location>
</feature>
<feature type="transmembrane region" description="Helical" evidence="9">
    <location>
        <begin position="106"/>
        <end position="126"/>
    </location>
</feature>
<gene>
    <name evidence="11" type="ORF">IWX46DRAFT_619321</name>
</gene>
<keyword evidence="12" id="KW-1185">Reference proteome</keyword>
<feature type="region of interest" description="Disordered" evidence="8">
    <location>
        <begin position="1"/>
        <end position="27"/>
    </location>
</feature>
<dbReference type="InterPro" id="IPR004853">
    <property type="entry name" value="Sugar_P_trans_dom"/>
</dbReference>
<dbReference type="SUPFAM" id="SSF103481">
    <property type="entry name" value="Multidrug resistance efflux transporter EmrE"/>
    <property type="match status" value="1"/>
</dbReference>
<name>A0ABR1MJ55_9PEZI</name>
<evidence type="ECO:0000256" key="7">
    <source>
        <dbReference type="ARBA" id="ARBA00023136"/>
    </source>
</evidence>
<feature type="transmembrane region" description="Helical" evidence="9">
    <location>
        <begin position="252"/>
        <end position="273"/>
    </location>
</feature>
<dbReference type="PANTHER" id="PTHR11132">
    <property type="entry name" value="SOLUTE CARRIER FAMILY 35"/>
    <property type="match status" value="1"/>
</dbReference>
<feature type="domain" description="Sugar phosphate transporter" evidence="10">
    <location>
        <begin position="143"/>
        <end position="388"/>
    </location>
</feature>
<evidence type="ECO:0000256" key="5">
    <source>
        <dbReference type="ARBA" id="ARBA00022692"/>
    </source>
</evidence>
<feature type="transmembrane region" description="Helical" evidence="9">
    <location>
        <begin position="200"/>
        <end position="220"/>
    </location>
</feature>
<dbReference type="EMBL" id="JBBPDW010000008">
    <property type="protein sequence ID" value="KAK7550054.1"/>
    <property type="molecule type" value="Genomic_DNA"/>
</dbReference>
<proteinExistence type="inferred from homology"/>
<accession>A0ABR1MJ55</accession>
<comment type="subunit">
    <text evidence="4">Homooligomer.</text>
</comment>
<keyword evidence="6 9" id="KW-1133">Transmembrane helix</keyword>
<keyword evidence="5 9" id="KW-0812">Transmembrane</keyword>